<reference evidence="7" key="1">
    <citation type="submission" date="2025-08" db="UniProtKB">
        <authorList>
            <consortium name="Ensembl"/>
        </authorList>
    </citation>
    <scope>IDENTIFICATION</scope>
</reference>
<evidence type="ECO:0000256" key="1">
    <source>
        <dbReference type="ARBA" id="ARBA00006721"/>
    </source>
</evidence>
<evidence type="ECO:0000313" key="7">
    <source>
        <dbReference type="Ensembl" id="ENSPTEP00000010296.1"/>
    </source>
</evidence>
<dbReference type="GeneID" id="111545875"/>
<dbReference type="PANTHER" id="PTHR10730">
    <property type="entry name" value="PROCOLLAGEN-LYSINE,2-OXOGLUTARATE 5-DIOXYGENASE/GLYCOSYLTRANSFERASE 25 FAMILY MEMBER"/>
    <property type="match status" value="1"/>
</dbReference>
<feature type="compositionally biased region" description="Low complexity" evidence="5">
    <location>
        <begin position="102"/>
        <end position="112"/>
    </location>
</feature>
<dbReference type="Gene3D" id="3.90.550.10">
    <property type="entry name" value="Spore Coat Polysaccharide Biosynthesis Protein SpsA, Chain A"/>
    <property type="match status" value="1"/>
</dbReference>
<dbReference type="InterPro" id="IPR050757">
    <property type="entry name" value="Collagen_mod_GT25"/>
</dbReference>
<sequence>MSPYCSRMPGRPRRTRPSTPPPSPSSGPSPVAPPGSSRARPLQGRGWRESPGPGPPVPQAKDRKREHPRAGVGRGIPLWGCTAPPSPGLPRPRLGPKPRPLPSAGRRAPGAAAAAQAPAMRAAPAAPLLQLLLLLGLWLEAVGVAESPLPAVVLAILARNAEHSLPHYLGALERLDYPRARMALWCATDHNVDNTTEMLQEWLAAVGDGYAAVVWRPEGEPRFYPDEEGPKHWTKERHQFLMELKQEALTFARDWGADYILFADTDNILTNNQTLRLLMGQRLPVVAPMLDSQTYYSNFWCGITPQGYYRRTAEYFPTKNRQRRGCFRVPMVHSTFLVSLRAEGADQLAFYPPHPNYTWPFDDIIVFAYACQAAGISVHVCNEHRYGYLNVPVKSHQGLEDERVNFIHLILEALVDGPPMQASAHVTRPSKRPSKLGFDEVFVISLARRPDRRERMLASLWEMEISGRVVDAVDGRMLNSSAIRSLGVDLLPGYQDPYSGRTLTKGEVGCFLSHYSIWEEVVARGLSQVLVFEDDVRFESNFRGRLERLMEDVEAEKLPWDLIYLGRKQVNPEKEAAVEGLPGLVVAGYSYWTLAYALSLAGARKLLASQPLRRMLPVDEFLPIMFDQHPNEQYKAHFWPRDLVAFSARPLLAAPTHYAGDAEWLSDTETSSPWDDDSGRLISWSGSQKTLRSPRLDMAGSSGHSLQPQPRDEL</sequence>
<dbReference type="FunFam" id="3.90.550.10:FF:000048">
    <property type="entry name" value="Glycosyltransferase 25 family member 1"/>
    <property type="match status" value="1"/>
</dbReference>
<feature type="domain" description="Glycosyl transferase family 25" evidence="6">
    <location>
        <begin position="439"/>
        <end position="621"/>
    </location>
</feature>
<feature type="compositionally biased region" description="Pro residues" evidence="5">
    <location>
        <begin position="18"/>
        <end position="33"/>
    </location>
</feature>
<dbReference type="SUPFAM" id="SSF53448">
    <property type="entry name" value="Nucleotide-diphospho-sugar transferases"/>
    <property type="match status" value="1"/>
</dbReference>
<evidence type="ECO:0000256" key="5">
    <source>
        <dbReference type="SAM" id="MobiDB-lite"/>
    </source>
</evidence>
<dbReference type="RefSeq" id="XP_023072787.2">
    <property type="nucleotide sequence ID" value="XM_023217019.2"/>
</dbReference>
<feature type="compositionally biased region" description="Basic and acidic residues" evidence="5">
    <location>
        <begin position="60"/>
        <end position="69"/>
    </location>
</feature>
<keyword evidence="3" id="KW-0256">Endoplasmic reticulum</keyword>
<dbReference type="Proteomes" id="UP000694416">
    <property type="component" value="Unplaced"/>
</dbReference>
<comment type="similarity">
    <text evidence="1">Belongs to the glycosyltransferase 25 family.</text>
</comment>
<evidence type="ECO:0000259" key="6">
    <source>
        <dbReference type="Pfam" id="PF01755"/>
    </source>
</evidence>
<dbReference type="Ensembl" id="ENSPTET00000015640.1">
    <property type="protein sequence ID" value="ENSPTEP00000010296.1"/>
    <property type="gene ID" value="ENSPTEG00000011682.1"/>
</dbReference>
<evidence type="ECO:0000256" key="2">
    <source>
        <dbReference type="ARBA" id="ARBA00022729"/>
    </source>
</evidence>
<dbReference type="RefSeq" id="XP_023072786.2">
    <property type="nucleotide sequence ID" value="XM_023217018.2"/>
</dbReference>
<dbReference type="PANTHER" id="PTHR10730:SF9">
    <property type="entry name" value="INACTIVE GLYCOSYLTRANSFERASE 25 FAMILY MEMBER 3"/>
    <property type="match status" value="1"/>
</dbReference>
<dbReference type="KEGG" id="pteh:111545875"/>
<feature type="region of interest" description="Disordered" evidence="5">
    <location>
        <begin position="686"/>
        <end position="714"/>
    </location>
</feature>
<dbReference type="AlphaFoldDB" id="A0A8C9GTG8"/>
<evidence type="ECO:0000256" key="3">
    <source>
        <dbReference type="ARBA" id="ARBA00022824"/>
    </source>
</evidence>
<dbReference type="InterPro" id="IPR029044">
    <property type="entry name" value="Nucleotide-diphossugar_trans"/>
</dbReference>
<dbReference type="CTD" id="51148"/>
<keyword evidence="2" id="KW-0732">Signal</keyword>
<evidence type="ECO:0000256" key="4">
    <source>
        <dbReference type="ARBA" id="ARBA00023180"/>
    </source>
</evidence>
<dbReference type="CDD" id="cd06532">
    <property type="entry name" value="Glyco_transf_25"/>
    <property type="match status" value="1"/>
</dbReference>
<keyword evidence="4" id="KW-0325">Glycoprotein</keyword>
<keyword evidence="8" id="KW-1185">Reference proteome</keyword>
<organism evidence="7 8">
    <name type="scientific">Piliocolobus tephrosceles</name>
    <name type="common">Ugandan red Colobus</name>
    <dbReference type="NCBI Taxonomy" id="591936"/>
    <lineage>
        <taxon>Eukaryota</taxon>
        <taxon>Metazoa</taxon>
        <taxon>Chordata</taxon>
        <taxon>Craniata</taxon>
        <taxon>Vertebrata</taxon>
        <taxon>Euteleostomi</taxon>
        <taxon>Mammalia</taxon>
        <taxon>Eutheria</taxon>
        <taxon>Euarchontoglires</taxon>
        <taxon>Primates</taxon>
        <taxon>Haplorrhini</taxon>
        <taxon>Catarrhini</taxon>
        <taxon>Cercopithecidae</taxon>
        <taxon>Colobinae</taxon>
        <taxon>Piliocolobus</taxon>
    </lineage>
</organism>
<evidence type="ECO:0000313" key="8">
    <source>
        <dbReference type="Proteomes" id="UP000694416"/>
    </source>
</evidence>
<feature type="compositionally biased region" description="Pro residues" evidence="5">
    <location>
        <begin position="84"/>
        <end position="101"/>
    </location>
</feature>
<gene>
    <name evidence="7" type="primary">CERCAM</name>
</gene>
<accession>A0A8C9GTG8</accession>
<dbReference type="InterPro" id="IPR002654">
    <property type="entry name" value="Glyco_trans_25"/>
</dbReference>
<proteinExistence type="inferred from homology"/>
<feature type="region of interest" description="Disordered" evidence="5">
    <location>
        <begin position="1"/>
        <end position="112"/>
    </location>
</feature>
<name>A0A8C9GTG8_9PRIM</name>
<protein>
    <submittedName>
        <fullName evidence="7">Cerebral endothelial cell adhesion molecule</fullName>
    </submittedName>
</protein>
<dbReference type="Pfam" id="PF01755">
    <property type="entry name" value="Glyco_transf_25"/>
    <property type="match status" value="1"/>
</dbReference>
<reference evidence="7" key="2">
    <citation type="submission" date="2025-09" db="UniProtKB">
        <authorList>
            <consortium name="Ensembl"/>
        </authorList>
    </citation>
    <scope>IDENTIFICATION</scope>
</reference>